<keyword evidence="5" id="KW-1185">Reference proteome</keyword>
<dbReference type="OrthoDB" id="297219at2759"/>
<organism evidence="4 5">
    <name type="scientific">Glarea lozoyensis (strain ATCC 74030 / MF5533)</name>
    <dbReference type="NCBI Taxonomy" id="1104152"/>
    <lineage>
        <taxon>Eukaryota</taxon>
        <taxon>Fungi</taxon>
        <taxon>Dikarya</taxon>
        <taxon>Ascomycota</taxon>
        <taxon>Pezizomycotina</taxon>
        <taxon>Leotiomycetes</taxon>
        <taxon>Helotiales</taxon>
        <taxon>Helotiaceae</taxon>
        <taxon>Glarea</taxon>
    </lineage>
</organism>
<dbReference type="GO" id="GO:1902369">
    <property type="term" value="P:negative regulation of RNA catabolic process"/>
    <property type="evidence" value="ECO:0007669"/>
    <property type="project" value="TreeGrafter"/>
</dbReference>
<comment type="caution">
    <text evidence="4">The sequence shown here is derived from an EMBL/GenBank/DDBJ whole genome shotgun (WGS) entry which is preliminary data.</text>
</comment>
<evidence type="ECO:0000256" key="1">
    <source>
        <dbReference type="ARBA" id="ARBA00004123"/>
    </source>
</evidence>
<comment type="similarity">
    <text evidence="2">Belongs to the NRDE2 family.</text>
</comment>
<dbReference type="HOGENOM" id="CLU_552129_0_0_1"/>
<name>H0ETN6_GLAL7</name>
<protein>
    <submittedName>
        <fullName evidence="4">Putative UPF0614 protein like protein</fullName>
    </submittedName>
</protein>
<reference evidence="4 5" key="1">
    <citation type="journal article" date="2012" name="Eukaryot. Cell">
        <title>Genome sequence of the fungus Glarea lozoyensis: the first genome sequence of a species from the Helotiaceae family.</title>
        <authorList>
            <person name="Youssar L."/>
            <person name="Gruening B.A."/>
            <person name="Erxleben A."/>
            <person name="Guenther S."/>
            <person name="Huettel W."/>
        </authorList>
    </citation>
    <scope>NUCLEOTIDE SEQUENCE [LARGE SCALE GENOMIC DNA]</scope>
    <source>
        <strain evidence="5">ATCC 74030 / MF5533</strain>
    </source>
</reference>
<gene>
    <name evidence="4" type="ORF">M7I_6103</name>
</gene>
<keyword evidence="3" id="KW-0539">Nucleus</keyword>
<dbReference type="GO" id="GO:0071013">
    <property type="term" value="C:catalytic step 2 spliceosome"/>
    <property type="evidence" value="ECO:0007669"/>
    <property type="project" value="TreeGrafter"/>
</dbReference>
<evidence type="ECO:0000256" key="2">
    <source>
        <dbReference type="ARBA" id="ARBA00009265"/>
    </source>
</evidence>
<accession>H0ETN6</accession>
<dbReference type="InterPro" id="IPR011990">
    <property type="entry name" value="TPR-like_helical_dom_sf"/>
</dbReference>
<evidence type="ECO:0000313" key="5">
    <source>
        <dbReference type="Proteomes" id="UP000005446"/>
    </source>
</evidence>
<dbReference type="Proteomes" id="UP000005446">
    <property type="component" value="Unassembled WGS sequence"/>
</dbReference>
<dbReference type="PANTHER" id="PTHR13471">
    <property type="entry name" value="TETRATRICOPEPTIDE-LIKE HELICAL"/>
    <property type="match status" value="1"/>
</dbReference>
<dbReference type="SUPFAM" id="SSF48452">
    <property type="entry name" value="TPR-like"/>
    <property type="match status" value="1"/>
</dbReference>
<dbReference type="Pfam" id="PF08424">
    <property type="entry name" value="NRDE-2"/>
    <property type="match status" value="1"/>
</dbReference>
<sequence>MSLWQQLIYVLLRATIFIRESGFSELSVAIWQGLIELNFCGPKSPEEPVDRIKTFGEFWETELPRVGEENALGWNHFVQQSGDIDAPGSIIDATTNELDGNGLFRSWSAAERRRHNASSLPARTLDDVAEDDPYRQDAELARKIFSGLSTTLDLAEYYMAFEWKNEPATIKKVCKGLLKQHPTSLRLYNAYAMIEAARGNRDVSNNSLTSTPATLLRTKQYLRSNRDYLLSSGNFYHAALHTELLALLEYLTTTSPQETQSSTQGNITSALTIYTTLSTTLTIHPTAHELLLQSSARLLHHHARTGPFRPALLRQHLTTYLTLFPSNTIFLSLYTWNESRLRIENRVRAILHSTVLLLEHDVLTSRIFAITYEIQHGTIHSARSAFEHAVASPACRASPALWRLYLLYCLQTPEFVGMAKDIWYRALNACPWAKELYVLGLERLEGIVAFEELRRTWRVMGEKELRVHVDLEERFEDMVELEEGRKMGRLGFRQ</sequence>
<comment type="subcellular location">
    <subcellularLocation>
        <location evidence="1">Nucleus</location>
    </subcellularLocation>
</comment>
<dbReference type="GO" id="GO:0031048">
    <property type="term" value="P:regulatory ncRNA-mediated heterochromatin formation"/>
    <property type="evidence" value="ECO:0007669"/>
    <property type="project" value="TreeGrafter"/>
</dbReference>
<dbReference type="EMBL" id="AGUE01000165">
    <property type="protein sequence ID" value="EHK98055.1"/>
    <property type="molecule type" value="Genomic_DNA"/>
</dbReference>
<dbReference type="PANTHER" id="PTHR13471:SF0">
    <property type="entry name" value="NUCLEAR EXOSOME REGULATOR NRDE2"/>
    <property type="match status" value="1"/>
</dbReference>
<proteinExistence type="inferred from homology"/>
<dbReference type="InterPro" id="IPR013633">
    <property type="entry name" value="NRDE-2"/>
</dbReference>
<dbReference type="InParanoid" id="H0ETN6"/>
<evidence type="ECO:0000313" key="4">
    <source>
        <dbReference type="EMBL" id="EHK98055.1"/>
    </source>
</evidence>
<evidence type="ECO:0000256" key="3">
    <source>
        <dbReference type="ARBA" id="ARBA00023242"/>
    </source>
</evidence>
<dbReference type="AlphaFoldDB" id="H0ETN6"/>